<dbReference type="InParanoid" id="A0A1P8B1I0"/>
<organism evidence="2 3">
    <name type="scientific">Arabidopsis thaliana</name>
    <name type="common">Mouse-ear cress</name>
    <dbReference type="NCBI Taxonomy" id="3702"/>
    <lineage>
        <taxon>Eukaryota</taxon>
        <taxon>Viridiplantae</taxon>
        <taxon>Streptophyta</taxon>
        <taxon>Embryophyta</taxon>
        <taxon>Tracheophyta</taxon>
        <taxon>Spermatophyta</taxon>
        <taxon>Magnoliopsida</taxon>
        <taxon>eudicotyledons</taxon>
        <taxon>Gunneridae</taxon>
        <taxon>Pentapetalae</taxon>
        <taxon>rosids</taxon>
        <taxon>malvids</taxon>
        <taxon>Brassicales</taxon>
        <taxon>Brassicaceae</taxon>
        <taxon>Camelineae</taxon>
        <taxon>Arabidopsis</taxon>
    </lineage>
</organism>
<keyword evidence="2" id="KW-0645">Protease</keyword>
<keyword evidence="3" id="KW-1185">Reference proteome</keyword>
<dbReference type="RefSeq" id="NP_001324898.1">
    <property type="nucleotide sequence ID" value="NM_001335360.1"/>
</dbReference>
<name>A0A1P8B1I0_ARATH</name>
<dbReference type="GO" id="GO:0006508">
    <property type="term" value="P:proteolysis"/>
    <property type="evidence" value="ECO:0007669"/>
    <property type="project" value="UniProtKB-KW"/>
</dbReference>
<dbReference type="KEGG" id="ath:AT2G10625"/>
<dbReference type="AlphaFoldDB" id="A0A1P8B1I0"/>
<dbReference type="Proteomes" id="UP000006548">
    <property type="component" value="Chromosome 2"/>
</dbReference>
<sequence>MAFLHQQVSSANQISPDCHLFNTCFYKKLGDIYKGNHKGALFAKFKKWWKHVMRYELTQYINMLPPIHDVENLQQYMRTRNFETGTYTNSQWEVSLFDENQHPPLGHQFLELVDPSPTHLLPEIFPPFPPHVLAHLGHSPKQKPY</sequence>
<dbReference type="TAIR" id="AT2G10625"/>
<evidence type="ECO:0000313" key="3">
    <source>
        <dbReference type="Proteomes" id="UP000006548"/>
    </source>
</evidence>
<evidence type="ECO:0000313" key="2">
    <source>
        <dbReference type="EMBL" id="ANM62765.1"/>
    </source>
</evidence>
<dbReference type="STRING" id="3702.A0A1P8B1I0"/>
<reference evidence="3" key="2">
    <citation type="journal article" date="2017" name="Plant J.">
        <title>Araport11: a complete reannotation of the Arabidopsis thaliana reference genome.</title>
        <authorList>
            <person name="Cheng C.Y."/>
            <person name="Krishnakumar V."/>
            <person name="Chan A.P."/>
            <person name="Thibaud-Nissen F."/>
            <person name="Schobel S."/>
            <person name="Town C.D."/>
        </authorList>
    </citation>
    <scope>GENOME REANNOTATION</scope>
    <source>
        <strain evidence="3">cv. Columbia</strain>
    </source>
</reference>
<keyword evidence="2" id="KW-0378">Hydrolase</keyword>
<evidence type="ECO:0000313" key="1">
    <source>
        <dbReference type="Araport" id="AT2G10625"/>
    </source>
</evidence>
<dbReference type="GO" id="GO:0008233">
    <property type="term" value="F:peptidase activity"/>
    <property type="evidence" value="ECO:0007669"/>
    <property type="project" value="UniProtKB-KW"/>
</dbReference>
<proteinExistence type="predicted"/>
<dbReference type="ExpressionAtlas" id="A0A1P8B1I0">
    <property type="expression patterns" value="baseline and differential"/>
</dbReference>
<dbReference type="EMBL" id="CP002685">
    <property type="protein sequence ID" value="ANM62765.1"/>
    <property type="molecule type" value="Genomic_DNA"/>
</dbReference>
<dbReference type="GeneID" id="28718242"/>
<dbReference type="Araport" id="AT2G10625"/>
<reference evidence="2 3" key="1">
    <citation type="journal article" date="1999" name="Nature">
        <title>Sequence and analysis of chromosome 2 of the plant Arabidopsis thaliana.</title>
        <authorList>
            <person name="Lin X."/>
            <person name="Kaul S."/>
            <person name="Rounsley S."/>
            <person name="Shea T.P."/>
            <person name="Benito M.I."/>
            <person name="Town C.D."/>
            <person name="Fujii C.Y."/>
            <person name="Mason T."/>
            <person name="Bowman C.L."/>
            <person name="Barnstead M."/>
            <person name="Feldblyum T.V."/>
            <person name="Buell C.R."/>
            <person name="Ketchum K.A."/>
            <person name="Lee J."/>
            <person name="Ronning C.M."/>
            <person name="Koo H.L."/>
            <person name="Moffat K.S."/>
            <person name="Cronin L.A."/>
            <person name="Shen M."/>
            <person name="Pai G."/>
            <person name="Van Aken S."/>
            <person name="Umayam L."/>
            <person name="Tallon L.J."/>
            <person name="Gill J.E."/>
            <person name="Adams M.D."/>
            <person name="Carrera A.J."/>
            <person name="Creasy T.H."/>
            <person name="Goodman H.M."/>
            <person name="Somerville C.R."/>
            <person name="Copenhaver G.P."/>
            <person name="Preuss D."/>
            <person name="Nierman W.C."/>
            <person name="White O."/>
            <person name="Eisen J.A."/>
            <person name="Salzberg S.L."/>
            <person name="Fraser C.M."/>
            <person name="Venter J.C."/>
        </authorList>
    </citation>
    <scope>NUCLEOTIDE SEQUENCE [LARGE SCALE GENOMIC DNA]</scope>
    <source>
        <strain evidence="3">cv. Columbia</strain>
    </source>
</reference>
<gene>
    <name evidence="1 2" type="ordered locus">At2g10625</name>
</gene>
<protein>
    <submittedName>
        <fullName evidence="2">Ulp1 protease family, carboxy-terminal catalytic domain protein</fullName>
    </submittedName>
</protein>
<accession>A0A1P8B1I0</accession>